<dbReference type="InterPro" id="IPR036397">
    <property type="entry name" value="RNaseH_sf"/>
</dbReference>
<dbReference type="Proteomes" id="UP000087766">
    <property type="component" value="Chromosome 6"/>
</dbReference>
<evidence type="ECO:0000259" key="1">
    <source>
        <dbReference type="Pfam" id="PF13456"/>
    </source>
</evidence>
<dbReference type="Gene3D" id="3.30.420.10">
    <property type="entry name" value="Ribonuclease H-like superfamily/Ribonuclease H"/>
    <property type="match status" value="1"/>
</dbReference>
<dbReference type="GO" id="GO:0004523">
    <property type="term" value="F:RNA-DNA hybrid ribonuclease activity"/>
    <property type="evidence" value="ECO:0007669"/>
    <property type="project" value="InterPro"/>
</dbReference>
<accession>A0A1S3UB52</accession>
<protein>
    <submittedName>
        <fullName evidence="3">Uncharacterized protein LOC106763601</fullName>
    </submittedName>
</protein>
<reference evidence="3" key="2">
    <citation type="submission" date="2025-08" db="UniProtKB">
        <authorList>
            <consortium name="RefSeq"/>
        </authorList>
    </citation>
    <scope>IDENTIFICATION</scope>
    <source>
        <tissue evidence="3">Leaf</tissue>
    </source>
</reference>
<dbReference type="OrthoDB" id="1739513at2759"/>
<feature type="domain" description="RNase H type-1" evidence="1">
    <location>
        <begin position="7"/>
        <end position="65"/>
    </location>
</feature>
<reference evidence="2" key="1">
    <citation type="journal article" date="2014" name="Nat. Commun.">
        <title>Genome sequence of mungbean and insights into evolution within Vigna species.</title>
        <authorList>
            <person name="Kang Y.J."/>
            <person name="Kim S.K."/>
            <person name="Kim M.Y."/>
            <person name="Lestari P."/>
            <person name="Kim K.H."/>
            <person name="Ha B.K."/>
            <person name="Jun T.H."/>
            <person name="Hwang W.J."/>
            <person name="Lee T."/>
            <person name="Lee J."/>
            <person name="Shim S."/>
            <person name="Yoon M.Y."/>
            <person name="Jang Y.E."/>
            <person name="Han K.S."/>
            <person name="Taeprayoon P."/>
            <person name="Yoon N."/>
            <person name="Somta P."/>
            <person name="Tanya P."/>
            <person name="Kim K.S."/>
            <person name="Gwag J.G."/>
            <person name="Moon J.K."/>
            <person name="Lee Y.H."/>
            <person name="Park B.S."/>
            <person name="Bombarely A."/>
            <person name="Doyle J.J."/>
            <person name="Jackson S.A."/>
            <person name="Schafleitner R."/>
            <person name="Srinives P."/>
            <person name="Varshney R.K."/>
            <person name="Lee S.H."/>
        </authorList>
    </citation>
    <scope>NUCLEOTIDE SEQUENCE [LARGE SCALE GENOMIC DNA]</scope>
    <source>
        <strain evidence="2">cv. VC1973A</strain>
    </source>
</reference>
<gene>
    <name evidence="3" type="primary">LOC106763601</name>
</gene>
<dbReference type="AlphaFoldDB" id="A0A1S3UB52"/>
<dbReference type="Pfam" id="PF13456">
    <property type="entry name" value="RVT_3"/>
    <property type="match status" value="1"/>
</dbReference>
<evidence type="ECO:0000313" key="2">
    <source>
        <dbReference type="Proteomes" id="UP000087766"/>
    </source>
</evidence>
<dbReference type="SUPFAM" id="SSF53098">
    <property type="entry name" value="Ribonuclease H-like"/>
    <property type="match status" value="2"/>
</dbReference>
<dbReference type="PANTHER" id="PTHR48475:SF2">
    <property type="entry name" value="RIBONUCLEASE H"/>
    <property type="match status" value="1"/>
</dbReference>
<keyword evidence="2" id="KW-1185">Reference proteome</keyword>
<dbReference type="PANTHER" id="PTHR48475">
    <property type="entry name" value="RIBONUCLEASE H"/>
    <property type="match status" value="1"/>
</dbReference>
<dbReference type="STRING" id="3916.A0A1S3UB52"/>
<dbReference type="GeneID" id="106763601"/>
<dbReference type="GO" id="GO:0003676">
    <property type="term" value="F:nucleic acid binding"/>
    <property type="evidence" value="ECO:0007669"/>
    <property type="project" value="InterPro"/>
</dbReference>
<dbReference type="RefSeq" id="XP_014503258.1">
    <property type="nucleotide sequence ID" value="XM_014647772.1"/>
</dbReference>
<proteinExistence type="predicted"/>
<name>A0A1S3UB52_VIGRR</name>
<dbReference type="KEGG" id="vra:106763601"/>
<evidence type="ECO:0000313" key="3">
    <source>
        <dbReference type="RefSeq" id="XP_014503258.1"/>
    </source>
</evidence>
<organism evidence="2 3">
    <name type="scientific">Vigna radiata var. radiata</name>
    <name type="common">Mung bean</name>
    <name type="synonym">Phaseolus aureus</name>
    <dbReference type="NCBI Taxonomy" id="3916"/>
    <lineage>
        <taxon>Eukaryota</taxon>
        <taxon>Viridiplantae</taxon>
        <taxon>Streptophyta</taxon>
        <taxon>Embryophyta</taxon>
        <taxon>Tracheophyta</taxon>
        <taxon>Spermatophyta</taxon>
        <taxon>Magnoliopsida</taxon>
        <taxon>eudicotyledons</taxon>
        <taxon>Gunneridae</taxon>
        <taxon>Pentapetalae</taxon>
        <taxon>rosids</taxon>
        <taxon>fabids</taxon>
        <taxon>Fabales</taxon>
        <taxon>Fabaceae</taxon>
        <taxon>Papilionoideae</taxon>
        <taxon>50 kb inversion clade</taxon>
        <taxon>NPAAA clade</taxon>
        <taxon>indigoferoid/millettioid clade</taxon>
        <taxon>Phaseoleae</taxon>
        <taxon>Vigna</taxon>
    </lineage>
</organism>
<dbReference type="InterPro" id="IPR012337">
    <property type="entry name" value="RNaseH-like_sf"/>
</dbReference>
<dbReference type="InterPro" id="IPR002156">
    <property type="entry name" value="RNaseH_domain"/>
</dbReference>
<sequence>MPIWYLNVDGSSDRKGGGVGIVLEGPNGVIIEQAVSFNFQLNNNQAEYEALITGLVLAKELEIEQRKLEDFLKSLGIKHITSFVEHLQMNGQAEAANKAIISELKKCLGAVKGLWVEELPEVLWAYKCTPHRSTREMPFNLTYRTNAMLPVELGEPSIRRGIQDMSLNDEHLRINLDILPEWREVAMIKNAAQK</sequence>